<dbReference type="Proteomes" id="UP001396898">
    <property type="component" value="Unassembled WGS sequence"/>
</dbReference>
<accession>A0ABR1R285</accession>
<keyword evidence="1" id="KW-0677">Repeat</keyword>
<protein>
    <recommendedName>
        <fullName evidence="3">Nephrocystin 3-like N-terminal domain-containing protein</fullName>
    </recommendedName>
</protein>
<feature type="domain" description="Nephrocystin 3-like N-terminal" evidence="3">
    <location>
        <begin position="225"/>
        <end position="390"/>
    </location>
</feature>
<name>A0ABR1R285_9PEZI</name>
<evidence type="ECO:0000313" key="4">
    <source>
        <dbReference type="EMBL" id="KAK7996135.1"/>
    </source>
</evidence>
<dbReference type="PANTHER" id="PTHR10039">
    <property type="entry name" value="AMELOGENIN"/>
    <property type="match status" value="1"/>
</dbReference>
<gene>
    <name evidence="4" type="ORF">PG991_015602</name>
</gene>
<evidence type="ECO:0000256" key="1">
    <source>
        <dbReference type="ARBA" id="ARBA00022737"/>
    </source>
</evidence>
<sequence length="1002" mass="115215">MAENWQQVLQIITQVSELIDLSSTFTKNAYTLIGRYRNATQDYRDIGEEVQHLATDLYTLKGFLESPTDDDRVEQLGQLCHTLSTCWNLVRRLNELMGHKDGHQSGRDAFSVDLEAGQQPDPVWSDKLRWIRVKDEAMALLQQLKTQRQNIMIFLQIGVTRGVQAIRIDTSVMKIETSNTNKTVHAVLAQMNDTELREYRRWWTTIIDEIKAMHRYWRSIQEPKTCKWITMVQPWISWLQGMGESEAITTPSTRFCWVWGIPGSGKTVMASFLVDQVAREKGSRYCSYYYCLHSRGKDETEDFLRCVVKDFQQKTDHIPGVLHKRFNEVARPSEEDLLESLAHLAEKLKRIYIIVDAIDESRERGHIARVLYKLGTCRSFWRISLLVTSRNEADIREIFTRQSFLCVEIPMSGAGVKEDMRRLAHSELLKMPDWSDTMTARVETALVDRAQGMFRWLVCQLDLVKRLYQQGVREETDILHEIRAFPEDLFGTYERILTQIKGEDREFARTALALLCNPRTQIPSAEILVEASLYKIEFGKIGKYDVDLLKNVCSCLVTVTRRKHKRQTNRVFQWAEELDHRATLAHYTVKEYLFSRHAAEGVASCYALSQEFLRIVDLMVFFRGLKRFGIRAQAGEQRGKTRVHPYDEFALIVTENALARRRSELLENDELLELVLSSLKPSSQHFAYLKQQNGIKLAMRNNFPQWDKLLFGIDMRPLGPSADQVGVLLNLVLLNWPEMAKKYLESQEITSLGRRKDAIWIEPFRLQNETRETLLAYVVRTRDRAFLDLFLKHGAYFEYESEILFSPLHNLYVHGDDSPATLDLLREVLRHGAEANPKPSRSRVQSSEPESPPLPEQFAFTPLQVAVACLEPDWVEILLEAGADPYGCGTKGGLVPKVFEGFIKDNVDGGGQKLLKDGTKKPLDICELTIPPWSTGNDKMQVNTARRQVRQALESWLKRGPDETDTPRGTTTDSPGDTVMDSRASTFTETRGSTLYNPHVLY</sequence>
<reference evidence="4 5" key="1">
    <citation type="submission" date="2023-01" db="EMBL/GenBank/DDBJ databases">
        <title>Analysis of 21 Apiospora genomes using comparative genomics revels a genus with tremendous synthesis potential of carbohydrate active enzymes and secondary metabolites.</title>
        <authorList>
            <person name="Sorensen T."/>
        </authorList>
    </citation>
    <scope>NUCLEOTIDE SEQUENCE [LARGE SCALE GENOMIC DNA]</scope>
    <source>
        <strain evidence="4 5">CBS 20057</strain>
    </source>
</reference>
<evidence type="ECO:0000313" key="5">
    <source>
        <dbReference type="Proteomes" id="UP001396898"/>
    </source>
</evidence>
<dbReference type="InterPro" id="IPR036770">
    <property type="entry name" value="Ankyrin_rpt-contain_sf"/>
</dbReference>
<feature type="region of interest" description="Disordered" evidence="2">
    <location>
        <begin position="834"/>
        <end position="855"/>
    </location>
</feature>
<dbReference type="EMBL" id="JAQQWI010000022">
    <property type="protein sequence ID" value="KAK7996135.1"/>
    <property type="molecule type" value="Genomic_DNA"/>
</dbReference>
<evidence type="ECO:0000256" key="2">
    <source>
        <dbReference type="SAM" id="MobiDB-lite"/>
    </source>
</evidence>
<feature type="region of interest" description="Disordered" evidence="2">
    <location>
        <begin position="956"/>
        <end position="990"/>
    </location>
</feature>
<dbReference type="InterPro" id="IPR027417">
    <property type="entry name" value="P-loop_NTPase"/>
</dbReference>
<dbReference type="InterPro" id="IPR056884">
    <property type="entry name" value="NPHP3-like_N"/>
</dbReference>
<dbReference type="SUPFAM" id="SSF48403">
    <property type="entry name" value="Ankyrin repeat"/>
    <property type="match status" value="1"/>
</dbReference>
<dbReference type="PANTHER" id="PTHR10039:SF16">
    <property type="entry name" value="GPI INOSITOL-DEACYLASE"/>
    <property type="match status" value="1"/>
</dbReference>
<evidence type="ECO:0000259" key="3">
    <source>
        <dbReference type="Pfam" id="PF24883"/>
    </source>
</evidence>
<dbReference type="Pfam" id="PF24883">
    <property type="entry name" value="NPHP3_N"/>
    <property type="match status" value="1"/>
</dbReference>
<keyword evidence="5" id="KW-1185">Reference proteome</keyword>
<comment type="caution">
    <text evidence="4">The sequence shown here is derived from an EMBL/GenBank/DDBJ whole genome shotgun (WGS) entry which is preliminary data.</text>
</comment>
<dbReference type="Gene3D" id="3.40.50.300">
    <property type="entry name" value="P-loop containing nucleotide triphosphate hydrolases"/>
    <property type="match status" value="1"/>
</dbReference>
<dbReference type="SUPFAM" id="SSF52540">
    <property type="entry name" value="P-loop containing nucleoside triphosphate hydrolases"/>
    <property type="match status" value="1"/>
</dbReference>
<dbReference type="Gene3D" id="1.25.40.20">
    <property type="entry name" value="Ankyrin repeat-containing domain"/>
    <property type="match status" value="1"/>
</dbReference>
<feature type="compositionally biased region" description="Basic and acidic residues" evidence="2">
    <location>
        <begin position="956"/>
        <end position="966"/>
    </location>
</feature>
<proteinExistence type="predicted"/>
<organism evidence="4 5">
    <name type="scientific">Apiospora marii</name>
    <dbReference type="NCBI Taxonomy" id="335849"/>
    <lineage>
        <taxon>Eukaryota</taxon>
        <taxon>Fungi</taxon>
        <taxon>Dikarya</taxon>
        <taxon>Ascomycota</taxon>
        <taxon>Pezizomycotina</taxon>
        <taxon>Sordariomycetes</taxon>
        <taxon>Xylariomycetidae</taxon>
        <taxon>Amphisphaeriales</taxon>
        <taxon>Apiosporaceae</taxon>
        <taxon>Apiospora</taxon>
    </lineage>
</organism>